<keyword evidence="1" id="KW-0472">Membrane</keyword>
<evidence type="ECO:0000313" key="3">
    <source>
        <dbReference type="Proteomes" id="UP001084197"/>
    </source>
</evidence>
<accession>A0A9J6RBQ2</accession>
<gene>
    <name evidence="2" type="ORF">OWO01_06030</name>
</gene>
<comment type="caution">
    <text evidence="2">The sequence shown here is derived from an EMBL/GenBank/DDBJ whole genome shotgun (WGS) entry which is preliminary data.</text>
</comment>
<protein>
    <submittedName>
        <fullName evidence="2">DUF1360 domain-containing protein</fullName>
    </submittedName>
</protein>
<dbReference type="Proteomes" id="UP001084197">
    <property type="component" value="Unassembled WGS sequence"/>
</dbReference>
<keyword evidence="3" id="KW-1185">Reference proteome</keyword>
<dbReference type="InterPro" id="IPR010773">
    <property type="entry name" value="Mycophage_PG1_Gp7"/>
</dbReference>
<organism evidence="2 3">
    <name type="scientific">Natronobacillus azotifigens</name>
    <dbReference type="NCBI Taxonomy" id="472978"/>
    <lineage>
        <taxon>Bacteria</taxon>
        <taxon>Bacillati</taxon>
        <taxon>Bacillota</taxon>
        <taxon>Bacilli</taxon>
        <taxon>Bacillales</taxon>
        <taxon>Bacillaceae</taxon>
        <taxon>Natronobacillus</taxon>
    </lineage>
</organism>
<dbReference type="AlphaFoldDB" id="A0A9J6RBQ2"/>
<dbReference type="Pfam" id="PF07098">
    <property type="entry name" value="DUF1360"/>
    <property type="match status" value="1"/>
</dbReference>
<keyword evidence="1" id="KW-1133">Transmembrane helix</keyword>
<dbReference type="RefSeq" id="WP_268779532.1">
    <property type="nucleotide sequence ID" value="NZ_JAPRAT010000008.1"/>
</dbReference>
<evidence type="ECO:0000313" key="2">
    <source>
        <dbReference type="EMBL" id="MCZ0702763.1"/>
    </source>
</evidence>
<reference evidence="2" key="1">
    <citation type="submission" date="2022-11" db="EMBL/GenBank/DDBJ databases">
        <title>WGS of Natronobacillus azotifigens 24KS-1, an anaerobic diazotrophic haloalkaliphile from soda-rich habitats.</title>
        <authorList>
            <person name="Sorokin D.Y."/>
            <person name="Merkel A.Y."/>
        </authorList>
    </citation>
    <scope>NUCLEOTIDE SEQUENCE</scope>
    <source>
        <strain evidence="2">24KS-1</strain>
    </source>
</reference>
<feature type="transmembrane region" description="Helical" evidence="1">
    <location>
        <begin position="6"/>
        <end position="23"/>
    </location>
</feature>
<name>A0A9J6RBQ2_9BACI</name>
<keyword evidence="1" id="KW-0812">Transmembrane</keyword>
<evidence type="ECO:0000256" key="1">
    <source>
        <dbReference type="SAM" id="Phobius"/>
    </source>
</evidence>
<proteinExistence type="predicted"/>
<sequence length="119" mass="13827">MGLLSVFQFCLLFLATFRLMRMIRYDYITSRIRPFFIKETERVREDGSIEVTNEGRGSGFRYHFGEMLACHWCVAVWSSILLYTGFSVWPIVFIPIITILAIAAVASIIQIIVDIVYYE</sequence>
<dbReference type="EMBL" id="JAPRAT010000008">
    <property type="protein sequence ID" value="MCZ0702763.1"/>
    <property type="molecule type" value="Genomic_DNA"/>
</dbReference>
<feature type="transmembrane region" description="Helical" evidence="1">
    <location>
        <begin position="92"/>
        <end position="117"/>
    </location>
</feature>
<feature type="transmembrane region" description="Helical" evidence="1">
    <location>
        <begin position="68"/>
        <end position="86"/>
    </location>
</feature>